<dbReference type="Pfam" id="PF01814">
    <property type="entry name" value="Hemerythrin"/>
    <property type="match status" value="1"/>
</dbReference>
<dbReference type="PANTHER" id="PTHR38048:SF2">
    <property type="entry name" value="HEMERYTHRIN-LIKE DOMAIN-CONTAINING PROTEIN"/>
    <property type="match status" value="1"/>
</dbReference>
<comment type="caution">
    <text evidence="2">The sequence shown here is derived from an EMBL/GenBank/DDBJ whole genome shotgun (WGS) entry which is preliminary data.</text>
</comment>
<dbReference type="AlphaFoldDB" id="A0A9P5Q3T2"/>
<dbReference type="CDD" id="cd12108">
    <property type="entry name" value="Hr-like"/>
    <property type="match status" value="1"/>
</dbReference>
<proteinExistence type="predicted"/>
<sequence>MSGPEIKTFEAPEVLKYVEKIQAVATPVFPKLASEKTGWAMAWIHLVVWNSWKSSYFYADKFPKDDFQHYSEYALLTAKFLIDHHEVEESDLFPVLEKKMGAESMSQNEAQHHAFLHQLEGIVEYIRSAQISPAKFDAATYRAKVDAILVPIMQHLSDELDTLESSKLLEHFSESEIDQINKAINKASRQGDNHKMLPFLLRNLPPNSPFPPAPGFVKNLLGPWVFYWRYRALWKYTMYPMKPILSDSPQ</sequence>
<dbReference type="OrthoDB" id="58416at2759"/>
<dbReference type="Gene3D" id="1.20.120.520">
    <property type="entry name" value="nmb1532 protein domain like"/>
    <property type="match status" value="1"/>
</dbReference>
<dbReference type="PANTHER" id="PTHR38048">
    <property type="entry name" value="EXPRESSED PROTEIN"/>
    <property type="match status" value="1"/>
</dbReference>
<reference evidence="2" key="1">
    <citation type="submission" date="2020-11" db="EMBL/GenBank/DDBJ databases">
        <authorList>
            <consortium name="DOE Joint Genome Institute"/>
            <person name="Ahrendt S."/>
            <person name="Riley R."/>
            <person name="Andreopoulos W."/>
            <person name="Labutti K."/>
            <person name="Pangilinan J."/>
            <person name="Ruiz-Duenas F.J."/>
            <person name="Barrasa J.M."/>
            <person name="Sanchez-Garcia M."/>
            <person name="Camarero S."/>
            <person name="Miyauchi S."/>
            <person name="Serrano A."/>
            <person name="Linde D."/>
            <person name="Babiker R."/>
            <person name="Drula E."/>
            <person name="Ayuso-Fernandez I."/>
            <person name="Pacheco R."/>
            <person name="Padilla G."/>
            <person name="Ferreira P."/>
            <person name="Barriuso J."/>
            <person name="Kellner H."/>
            <person name="Castanera R."/>
            <person name="Alfaro M."/>
            <person name="Ramirez L."/>
            <person name="Pisabarro A.G."/>
            <person name="Kuo A."/>
            <person name="Tritt A."/>
            <person name="Lipzen A."/>
            <person name="He G."/>
            <person name="Yan M."/>
            <person name="Ng V."/>
            <person name="Cullen D."/>
            <person name="Martin F."/>
            <person name="Rosso M.-N."/>
            <person name="Henrissat B."/>
            <person name="Hibbett D."/>
            <person name="Martinez A.T."/>
            <person name="Grigoriev I.V."/>
        </authorList>
    </citation>
    <scope>NUCLEOTIDE SEQUENCE</scope>
    <source>
        <strain evidence="2">AH 40177</strain>
    </source>
</reference>
<protein>
    <recommendedName>
        <fullName evidence="1">Hemerythrin-like domain-containing protein</fullName>
    </recommendedName>
</protein>
<evidence type="ECO:0000313" key="2">
    <source>
        <dbReference type="EMBL" id="KAF9074274.1"/>
    </source>
</evidence>
<dbReference type="InterPro" id="IPR053206">
    <property type="entry name" value="Dimeric_xanthone_biosynth"/>
</dbReference>
<organism evidence="2 3">
    <name type="scientific">Rhodocollybia butyracea</name>
    <dbReference type="NCBI Taxonomy" id="206335"/>
    <lineage>
        <taxon>Eukaryota</taxon>
        <taxon>Fungi</taxon>
        <taxon>Dikarya</taxon>
        <taxon>Basidiomycota</taxon>
        <taxon>Agaricomycotina</taxon>
        <taxon>Agaricomycetes</taxon>
        <taxon>Agaricomycetidae</taxon>
        <taxon>Agaricales</taxon>
        <taxon>Marasmiineae</taxon>
        <taxon>Omphalotaceae</taxon>
        <taxon>Rhodocollybia</taxon>
    </lineage>
</organism>
<evidence type="ECO:0000259" key="1">
    <source>
        <dbReference type="Pfam" id="PF01814"/>
    </source>
</evidence>
<feature type="domain" description="Hemerythrin-like" evidence="1">
    <location>
        <begin position="78"/>
        <end position="159"/>
    </location>
</feature>
<keyword evidence="3" id="KW-1185">Reference proteome</keyword>
<dbReference type="InterPro" id="IPR012312">
    <property type="entry name" value="Hemerythrin-like"/>
</dbReference>
<evidence type="ECO:0000313" key="3">
    <source>
        <dbReference type="Proteomes" id="UP000772434"/>
    </source>
</evidence>
<name>A0A9P5Q3T2_9AGAR</name>
<dbReference type="Proteomes" id="UP000772434">
    <property type="component" value="Unassembled WGS sequence"/>
</dbReference>
<accession>A0A9P5Q3T2</accession>
<dbReference type="EMBL" id="JADNRY010000014">
    <property type="protein sequence ID" value="KAF9074274.1"/>
    <property type="molecule type" value="Genomic_DNA"/>
</dbReference>
<gene>
    <name evidence="2" type="ORF">BDP27DRAFT_1317577</name>
</gene>